<organism evidence="10 11">
    <name type="scientific">Streptomyces milbemycinicus</name>
    <dbReference type="NCBI Taxonomy" id="476552"/>
    <lineage>
        <taxon>Bacteria</taxon>
        <taxon>Bacillati</taxon>
        <taxon>Actinomycetota</taxon>
        <taxon>Actinomycetes</taxon>
        <taxon>Kitasatosporales</taxon>
        <taxon>Streptomycetaceae</taxon>
        <taxon>Streptomyces</taxon>
    </lineage>
</organism>
<sequence length="421" mass="47196">MSATPDIGSLVDSDRVAGTLYTDPALFEREMDRIFHRTWVWVAHESEIAKAGDFKTAWVGRRPVIVTRDRRGGINVLLNRCRHRGASVCETPKGNGNGFTCPYHAWSYALDGTLRGIPYPEGYEDVVEKKDLPLQRLKVGTYAGMVFASFDHDIEPLEDFLGGARLWIDRFMKQGAGYPIKVQGEHKFRFQGNWKIQLENTTDWYHFPIVHRSWMSSVDAETASMLSIMTDETAVTHALGNGHSVSVSVAGHVDLDVDDGTEKLQDRFAHIVEELSKDLPPERVRRIVRSLHGAGFNLNLFPNVAMSMSFFRVLRPISVAETEIRHVALGLDGGPEIVNRERLRIHEHFQGPFGFGSPDDAEAWNRVQRGVAGGADMPILVNRGLGREKPNDLGQPTSHATDETGMREAYAMWKAMMTDAR</sequence>
<accession>A0ABW8LYF3</accession>
<dbReference type="RefSeq" id="WP_358634705.1">
    <property type="nucleotide sequence ID" value="NZ_JBFAEV010000006.1"/>
</dbReference>
<proteinExistence type="predicted"/>
<dbReference type="PROSITE" id="PS51296">
    <property type="entry name" value="RIESKE"/>
    <property type="match status" value="1"/>
</dbReference>
<keyword evidence="10" id="KW-0223">Dioxygenase</keyword>
<evidence type="ECO:0000313" key="10">
    <source>
        <dbReference type="EMBL" id="MFK4270045.1"/>
    </source>
</evidence>
<feature type="region of interest" description="Disordered" evidence="8">
    <location>
        <begin position="384"/>
        <end position="405"/>
    </location>
</feature>
<reference evidence="10 11" key="1">
    <citation type="submission" date="2024-11" db="EMBL/GenBank/DDBJ databases">
        <title>The Natural Products Discovery Center: Release of the First 8490 Sequenced Strains for Exploring Actinobacteria Biosynthetic Diversity.</title>
        <authorList>
            <person name="Kalkreuter E."/>
            <person name="Kautsar S.A."/>
            <person name="Yang D."/>
            <person name="Bader C.D."/>
            <person name="Teijaro C.N."/>
            <person name="Fluegel L."/>
            <person name="Davis C.M."/>
            <person name="Simpson J.R."/>
            <person name="Lauterbach L."/>
            <person name="Steele A.D."/>
            <person name="Gui C."/>
            <person name="Meng S."/>
            <person name="Li G."/>
            <person name="Viehrig K."/>
            <person name="Ye F."/>
            <person name="Su P."/>
            <person name="Kiefer A.F."/>
            <person name="Nichols A."/>
            <person name="Cepeda A.J."/>
            <person name="Yan W."/>
            <person name="Fan B."/>
            <person name="Jiang Y."/>
            <person name="Adhikari A."/>
            <person name="Zheng C.-J."/>
            <person name="Schuster L."/>
            <person name="Cowan T.M."/>
            <person name="Smanski M.J."/>
            <person name="Chevrette M.G."/>
            <person name="De Carvalho L.P.S."/>
            <person name="Shen B."/>
        </authorList>
    </citation>
    <scope>NUCLEOTIDE SEQUENCE [LARGE SCALE GENOMIC DNA]</scope>
    <source>
        <strain evidence="10 11">NPDC020863</strain>
    </source>
</reference>
<evidence type="ECO:0000256" key="8">
    <source>
        <dbReference type="SAM" id="MobiDB-lite"/>
    </source>
</evidence>
<gene>
    <name evidence="10" type="ORF">ACI2L5_34690</name>
</gene>
<evidence type="ECO:0000256" key="2">
    <source>
        <dbReference type="ARBA" id="ARBA00022714"/>
    </source>
</evidence>
<protein>
    <submittedName>
        <fullName evidence="10">Aromatic ring-hydroxylating dioxygenase subunit alpha</fullName>
    </submittedName>
</protein>
<keyword evidence="2" id="KW-0001">2Fe-2S</keyword>
<dbReference type="PANTHER" id="PTHR43756">
    <property type="entry name" value="CHOLINE MONOOXYGENASE, CHLOROPLASTIC"/>
    <property type="match status" value="1"/>
</dbReference>
<name>A0ABW8LYF3_9ACTN</name>
<keyword evidence="6" id="KW-0411">Iron-sulfur</keyword>
<dbReference type="PANTHER" id="PTHR43756:SF5">
    <property type="entry name" value="CHOLINE MONOOXYGENASE, CHLOROPLASTIC"/>
    <property type="match status" value="1"/>
</dbReference>
<dbReference type="SUPFAM" id="SSF50022">
    <property type="entry name" value="ISP domain"/>
    <property type="match status" value="1"/>
</dbReference>
<dbReference type="InterPro" id="IPR036922">
    <property type="entry name" value="Rieske_2Fe-2S_sf"/>
</dbReference>
<dbReference type="Proteomes" id="UP001620295">
    <property type="component" value="Unassembled WGS sequence"/>
</dbReference>
<evidence type="ECO:0000259" key="9">
    <source>
        <dbReference type="PROSITE" id="PS51296"/>
    </source>
</evidence>
<dbReference type="SUPFAM" id="SSF55961">
    <property type="entry name" value="Bet v1-like"/>
    <property type="match status" value="1"/>
</dbReference>
<evidence type="ECO:0000313" key="11">
    <source>
        <dbReference type="Proteomes" id="UP001620295"/>
    </source>
</evidence>
<evidence type="ECO:0000256" key="3">
    <source>
        <dbReference type="ARBA" id="ARBA00022723"/>
    </source>
</evidence>
<dbReference type="CDD" id="cd08879">
    <property type="entry name" value="RHO_alpha_C_AntDO-like"/>
    <property type="match status" value="1"/>
</dbReference>
<dbReference type="InterPro" id="IPR001663">
    <property type="entry name" value="Rng_hydr_dOase-A"/>
</dbReference>
<dbReference type="InterPro" id="IPR015879">
    <property type="entry name" value="Ring_hydroxy_dOase_asu_C_dom"/>
</dbReference>
<dbReference type="PRINTS" id="PR00090">
    <property type="entry name" value="RNGDIOXGNASE"/>
</dbReference>
<dbReference type="EMBL" id="JBJDQH010000012">
    <property type="protein sequence ID" value="MFK4270045.1"/>
    <property type="molecule type" value="Genomic_DNA"/>
</dbReference>
<evidence type="ECO:0000256" key="7">
    <source>
        <dbReference type="ARBA" id="ARBA00023027"/>
    </source>
</evidence>
<dbReference type="Gene3D" id="3.90.380.10">
    <property type="entry name" value="Naphthalene 1,2-dioxygenase Alpha Subunit, Chain A, domain 1"/>
    <property type="match status" value="1"/>
</dbReference>
<dbReference type="GO" id="GO:0051213">
    <property type="term" value="F:dioxygenase activity"/>
    <property type="evidence" value="ECO:0007669"/>
    <property type="project" value="UniProtKB-KW"/>
</dbReference>
<evidence type="ECO:0000256" key="1">
    <source>
        <dbReference type="ARBA" id="ARBA00001962"/>
    </source>
</evidence>
<evidence type="ECO:0000256" key="6">
    <source>
        <dbReference type="ARBA" id="ARBA00023014"/>
    </source>
</evidence>
<dbReference type="InterPro" id="IPR015881">
    <property type="entry name" value="ARHD_Rieske_2Fe_2S"/>
</dbReference>
<dbReference type="Gene3D" id="2.102.10.10">
    <property type="entry name" value="Rieske [2Fe-2S] iron-sulphur domain"/>
    <property type="match status" value="1"/>
</dbReference>
<evidence type="ECO:0000256" key="5">
    <source>
        <dbReference type="ARBA" id="ARBA00023004"/>
    </source>
</evidence>
<comment type="cofactor">
    <cofactor evidence="1">
        <name>Fe cation</name>
        <dbReference type="ChEBI" id="CHEBI:24875"/>
    </cofactor>
</comment>
<feature type="domain" description="Rieske" evidence="9">
    <location>
        <begin position="39"/>
        <end position="148"/>
    </location>
</feature>
<comment type="caution">
    <text evidence="10">The sequence shown here is derived from an EMBL/GenBank/DDBJ whole genome shotgun (WGS) entry which is preliminary data.</text>
</comment>
<dbReference type="Pfam" id="PF00355">
    <property type="entry name" value="Rieske"/>
    <property type="match status" value="1"/>
</dbReference>
<keyword evidence="4" id="KW-0560">Oxidoreductase</keyword>
<dbReference type="CDD" id="cd03469">
    <property type="entry name" value="Rieske_RO_Alpha_N"/>
    <property type="match status" value="1"/>
</dbReference>
<keyword evidence="3" id="KW-0479">Metal-binding</keyword>
<dbReference type="PROSITE" id="PS00570">
    <property type="entry name" value="RING_HYDROXYL_ALPHA"/>
    <property type="match status" value="1"/>
</dbReference>
<keyword evidence="5" id="KW-0408">Iron</keyword>
<dbReference type="Pfam" id="PF00848">
    <property type="entry name" value="Ring_hydroxyl_A"/>
    <property type="match status" value="1"/>
</dbReference>
<evidence type="ECO:0000256" key="4">
    <source>
        <dbReference type="ARBA" id="ARBA00023002"/>
    </source>
</evidence>
<keyword evidence="11" id="KW-1185">Reference proteome</keyword>
<dbReference type="InterPro" id="IPR017941">
    <property type="entry name" value="Rieske_2Fe-2S"/>
</dbReference>
<keyword evidence="7" id="KW-0520">NAD</keyword>